<keyword evidence="7" id="KW-1185">Reference proteome</keyword>
<protein>
    <submittedName>
        <fullName evidence="6">NAD(P)-dependent oxidoreductase</fullName>
    </submittedName>
</protein>
<evidence type="ECO:0000256" key="3">
    <source>
        <dbReference type="PIRSR" id="PIRSR000103-1"/>
    </source>
</evidence>
<dbReference type="SUPFAM" id="SSF48179">
    <property type="entry name" value="6-phosphogluconate dehydrogenase C-terminal domain-like"/>
    <property type="match status" value="1"/>
</dbReference>
<accession>A0A848HBJ7</accession>
<dbReference type="InterPro" id="IPR013328">
    <property type="entry name" value="6PGD_dom2"/>
</dbReference>
<gene>
    <name evidence="6" type="ORF">HHL11_26975</name>
</gene>
<evidence type="ECO:0000256" key="1">
    <source>
        <dbReference type="ARBA" id="ARBA00023002"/>
    </source>
</evidence>
<dbReference type="Pfam" id="PF03446">
    <property type="entry name" value="NAD_binding_2"/>
    <property type="match status" value="1"/>
</dbReference>
<dbReference type="GO" id="GO:0050661">
    <property type="term" value="F:NADP binding"/>
    <property type="evidence" value="ECO:0007669"/>
    <property type="project" value="InterPro"/>
</dbReference>
<feature type="active site" evidence="3">
    <location>
        <position position="174"/>
    </location>
</feature>
<organism evidence="6 7">
    <name type="scientific">Ramlibacter agri</name>
    <dbReference type="NCBI Taxonomy" id="2728837"/>
    <lineage>
        <taxon>Bacteria</taxon>
        <taxon>Pseudomonadati</taxon>
        <taxon>Pseudomonadota</taxon>
        <taxon>Betaproteobacteria</taxon>
        <taxon>Burkholderiales</taxon>
        <taxon>Comamonadaceae</taxon>
        <taxon>Ramlibacter</taxon>
    </lineage>
</organism>
<dbReference type="InterPro" id="IPR008927">
    <property type="entry name" value="6-PGluconate_DH-like_C_sf"/>
</dbReference>
<dbReference type="PIRSF" id="PIRSF000103">
    <property type="entry name" value="HIBADH"/>
    <property type="match status" value="1"/>
</dbReference>
<dbReference type="AlphaFoldDB" id="A0A848HBJ7"/>
<dbReference type="PANTHER" id="PTHR22981">
    <property type="entry name" value="3-HYDROXYISOBUTYRATE DEHYDROGENASE-RELATED"/>
    <property type="match status" value="1"/>
</dbReference>
<dbReference type="InterPro" id="IPR015815">
    <property type="entry name" value="HIBADH-related"/>
</dbReference>
<dbReference type="Proteomes" id="UP000541185">
    <property type="component" value="Unassembled WGS sequence"/>
</dbReference>
<feature type="domain" description="3-hydroxyisobutyrate dehydrogenase-like NAD-binding" evidence="5">
    <location>
        <begin position="168"/>
        <end position="286"/>
    </location>
</feature>
<dbReference type="Gene3D" id="1.10.1040.10">
    <property type="entry name" value="N-(1-d-carboxylethyl)-l-norvaline Dehydrogenase, domain 2"/>
    <property type="match status" value="1"/>
</dbReference>
<dbReference type="Gene3D" id="3.40.50.720">
    <property type="entry name" value="NAD(P)-binding Rossmann-like Domain"/>
    <property type="match status" value="1"/>
</dbReference>
<dbReference type="RefSeq" id="WP_169421700.1">
    <property type="nucleotide sequence ID" value="NZ_JABBFX010000003.1"/>
</dbReference>
<sequence length="294" mass="29856">MSPLPRIGWLGLGNMGVPMARRLLRAGFAVTAYDPAAPAQTLATLEGFRRADGAAPAVTDADVVVLMLPSSAVVDAVLWGADGIASHMKAGALLVDMGSSDPRHSQENARKLAALGISFLDAPVSGGIQRADDGGLSIMVGGSDADLATARPLLEHLGKTITLVGATGAGHAVKALNNFVSAAGLIAASEALVAAEAFGIDPARVNGVFNVSSARNTATESKVQCMLSGRYDFGFALALMRKDLATAAGLVQAMGIASGISQSVLQVASAAEAALQRGADQTAIHAYLKEGVRK</sequence>
<dbReference type="SUPFAM" id="SSF51735">
    <property type="entry name" value="NAD(P)-binding Rossmann-fold domains"/>
    <property type="match status" value="1"/>
</dbReference>
<dbReference type="InterPro" id="IPR029154">
    <property type="entry name" value="HIBADH-like_NADP-bd"/>
</dbReference>
<evidence type="ECO:0000313" key="7">
    <source>
        <dbReference type="Proteomes" id="UP000541185"/>
    </source>
</evidence>
<evidence type="ECO:0000259" key="5">
    <source>
        <dbReference type="Pfam" id="PF14833"/>
    </source>
</evidence>
<reference evidence="6 7" key="1">
    <citation type="submission" date="2020-04" db="EMBL/GenBank/DDBJ databases">
        <title>Ramlibacter sp. G-1-2-2 isolated from soil.</title>
        <authorList>
            <person name="Dahal R.H."/>
        </authorList>
    </citation>
    <scope>NUCLEOTIDE SEQUENCE [LARGE SCALE GENOMIC DNA]</scope>
    <source>
        <strain evidence="6 7">G-1-2-2</strain>
    </source>
</reference>
<evidence type="ECO:0000256" key="2">
    <source>
        <dbReference type="ARBA" id="ARBA00023027"/>
    </source>
</evidence>
<dbReference type="InterPro" id="IPR036291">
    <property type="entry name" value="NAD(P)-bd_dom_sf"/>
</dbReference>
<comment type="caution">
    <text evidence="6">The sequence shown here is derived from an EMBL/GenBank/DDBJ whole genome shotgun (WGS) entry which is preliminary data.</text>
</comment>
<dbReference type="Pfam" id="PF14833">
    <property type="entry name" value="NAD_binding_11"/>
    <property type="match status" value="1"/>
</dbReference>
<feature type="domain" description="6-phosphogluconate dehydrogenase NADP-binding" evidence="4">
    <location>
        <begin position="6"/>
        <end position="165"/>
    </location>
</feature>
<evidence type="ECO:0000313" key="6">
    <source>
        <dbReference type="EMBL" id="NML47422.1"/>
    </source>
</evidence>
<dbReference type="InterPro" id="IPR006115">
    <property type="entry name" value="6PGDH_NADP-bd"/>
</dbReference>
<name>A0A848HBJ7_9BURK</name>
<dbReference type="GO" id="GO:0016616">
    <property type="term" value="F:oxidoreductase activity, acting on the CH-OH group of donors, NAD or NADP as acceptor"/>
    <property type="evidence" value="ECO:0007669"/>
    <property type="project" value="TreeGrafter"/>
</dbReference>
<proteinExistence type="predicted"/>
<dbReference type="GO" id="GO:0051287">
    <property type="term" value="F:NAD binding"/>
    <property type="evidence" value="ECO:0007669"/>
    <property type="project" value="InterPro"/>
</dbReference>
<dbReference type="PANTHER" id="PTHR22981:SF7">
    <property type="entry name" value="3-HYDROXYISOBUTYRATE DEHYDROGENASE, MITOCHONDRIAL"/>
    <property type="match status" value="1"/>
</dbReference>
<keyword evidence="2" id="KW-0520">NAD</keyword>
<keyword evidence="1" id="KW-0560">Oxidoreductase</keyword>
<dbReference type="EMBL" id="JABBFX010000003">
    <property type="protein sequence ID" value="NML47422.1"/>
    <property type="molecule type" value="Genomic_DNA"/>
</dbReference>
<evidence type="ECO:0000259" key="4">
    <source>
        <dbReference type="Pfam" id="PF03446"/>
    </source>
</evidence>